<dbReference type="CDD" id="cd18186">
    <property type="entry name" value="BTB_POZ_ZBTB_KLHL-like"/>
    <property type="match status" value="1"/>
</dbReference>
<dbReference type="InterPro" id="IPR000210">
    <property type="entry name" value="BTB/POZ_dom"/>
</dbReference>
<dbReference type="EMBL" id="JARKIB010000589">
    <property type="protein sequence ID" value="KAJ7698462.1"/>
    <property type="molecule type" value="Genomic_DNA"/>
</dbReference>
<evidence type="ECO:0000256" key="1">
    <source>
        <dbReference type="SAM" id="MobiDB-lite"/>
    </source>
</evidence>
<dbReference type="Proteomes" id="UP001215598">
    <property type="component" value="Unassembled WGS sequence"/>
</dbReference>
<feature type="domain" description="BTB" evidence="2">
    <location>
        <begin position="40"/>
        <end position="70"/>
    </location>
</feature>
<accession>A0AAD7DUQ3</accession>
<evidence type="ECO:0000259" key="2">
    <source>
        <dbReference type="PROSITE" id="PS50097"/>
    </source>
</evidence>
<reference evidence="3" key="1">
    <citation type="submission" date="2023-03" db="EMBL/GenBank/DDBJ databases">
        <title>Massive genome expansion in bonnet fungi (Mycena s.s.) driven by repeated elements and novel gene families across ecological guilds.</title>
        <authorList>
            <consortium name="Lawrence Berkeley National Laboratory"/>
            <person name="Harder C.B."/>
            <person name="Miyauchi S."/>
            <person name="Viragh M."/>
            <person name="Kuo A."/>
            <person name="Thoen E."/>
            <person name="Andreopoulos B."/>
            <person name="Lu D."/>
            <person name="Skrede I."/>
            <person name="Drula E."/>
            <person name="Henrissat B."/>
            <person name="Morin E."/>
            <person name="Kohler A."/>
            <person name="Barry K."/>
            <person name="LaButti K."/>
            <person name="Morin E."/>
            <person name="Salamov A."/>
            <person name="Lipzen A."/>
            <person name="Mereny Z."/>
            <person name="Hegedus B."/>
            <person name="Baldrian P."/>
            <person name="Stursova M."/>
            <person name="Weitz H."/>
            <person name="Taylor A."/>
            <person name="Grigoriev I.V."/>
            <person name="Nagy L.G."/>
            <person name="Martin F."/>
            <person name="Kauserud H."/>
        </authorList>
    </citation>
    <scope>NUCLEOTIDE SEQUENCE</scope>
    <source>
        <strain evidence="3">CBHHK182m</strain>
    </source>
</reference>
<proteinExistence type="predicted"/>
<evidence type="ECO:0000313" key="3">
    <source>
        <dbReference type="EMBL" id="KAJ7698462.1"/>
    </source>
</evidence>
<evidence type="ECO:0000313" key="4">
    <source>
        <dbReference type="Proteomes" id="UP001215598"/>
    </source>
</evidence>
<comment type="caution">
    <text evidence="3">The sequence shown here is derived from an EMBL/GenBank/DDBJ whole genome shotgun (WGS) entry which is preliminary data.</text>
</comment>
<name>A0AAD7DUQ3_9AGAR</name>
<keyword evidence="4" id="KW-1185">Reference proteome</keyword>
<dbReference type="InterPro" id="IPR011333">
    <property type="entry name" value="SKP1/BTB/POZ_sf"/>
</dbReference>
<gene>
    <name evidence="3" type="ORF">B0H16DRAFT_1645075</name>
</gene>
<dbReference type="Gene3D" id="3.30.710.10">
    <property type="entry name" value="Potassium Channel Kv1.1, Chain A"/>
    <property type="match status" value="1"/>
</dbReference>
<protein>
    <recommendedName>
        <fullName evidence="2">BTB domain-containing protein</fullName>
    </recommendedName>
</protein>
<feature type="region of interest" description="Disordered" evidence="1">
    <location>
        <begin position="1"/>
        <end position="30"/>
    </location>
</feature>
<organism evidence="3 4">
    <name type="scientific">Mycena metata</name>
    <dbReference type="NCBI Taxonomy" id="1033252"/>
    <lineage>
        <taxon>Eukaryota</taxon>
        <taxon>Fungi</taxon>
        <taxon>Dikarya</taxon>
        <taxon>Basidiomycota</taxon>
        <taxon>Agaricomycotina</taxon>
        <taxon>Agaricomycetes</taxon>
        <taxon>Agaricomycetidae</taxon>
        <taxon>Agaricales</taxon>
        <taxon>Marasmiineae</taxon>
        <taxon>Mycenaceae</taxon>
        <taxon>Mycena</taxon>
    </lineage>
</organism>
<sequence length="335" mass="38088">MEGMENMPPRTKRRHTDAQSEPEPPEIPLTRSTEYWFDDGNIILQVESTQFRLAKSVLSMHSSVFRDMFSLPLPVNEPTIEGCPIVVLQGDTAQDWVLFLGAIFPKHYTEDPPNFDLFAAMLRLSKKYDFPRFRKDCVRRFKKEFPASFAEQCQLSSGWTYIFSEDEDGTLLLPLISLAREIGLFSVLPPLYSNAVVSKQSYMAKILDPENPALGTIDRLACLLGYAKLGELESTTMFAWLDLDANPPKLPSSTCTDPVACRAAIKDFALAILARRPPDIWILHDWNEDWDGEMCSHCKKKAKGIYDTGRETCWEQLSAAFGLPDWEELKSLDFE</sequence>
<dbReference type="Pfam" id="PF00651">
    <property type="entry name" value="BTB"/>
    <property type="match status" value="1"/>
</dbReference>
<dbReference type="SUPFAM" id="SSF54695">
    <property type="entry name" value="POZ domain"/>
    <property type="match status" value="1"/>
</dbReference>
<dbReference type="AlphaFoldDB" id="A0AAD7DUQ3"/>
<dbReference type="PROSITE" id="PS50097">
    <property type="entry name" value="BTB"/>
    <property type="match status" value="1"/>
</dbReference>